<evidence type="ECO:0000313" key="1">
    <source>
        <dbReference type="EnsemblPlants" id="cds.evm.model.01.2842"/>
    </source>
</evidence>
<reference evidence="1" key="1">
    <citation type="submission" date="2018-11" db="EMBL/GenBank/DDBJ databases">
        <authorList>
            <person name="Grassa J C."/>
        </authorList>
    </citation>
    <scope>NUCLEOTIDE SEQUENCE [LARGE SCALE GENOMIC DNA]</scope>
</reference>
<proteinExistence type="predicted"/>
<sequence length="93" mass="10155">MGPKRTRVNEVGASSSNPPCIALRPSFDKTRFGYNLNVGEIIRQSFETMVQGATSGGISLVGVITDLCGSYDIKQLGRCWAEYMKGEVTQHQV</sequence>
<reference evidence="1" key="2">
    <citation type="submission" date="2021-03" db="UniProtKB">
        <authorList>
            <consortium name="EnsemblPlants"/>
        </authorList>
    </citation>
    <scope>IDENTIFICATION</scope>
</reference>
<name>A0A803NMU7_CANSA</name>
<dbReference type="AlphaFoldDB" id="A0A803NMU7"/>
<organism evidence="1 2">
    <name type="scientific">Cannabis sativa</name>
    <name type="common">Hemp</name>
    <name type="synonym">Marijuana</name>
    <dbReference type="NCBI Taxonomy" id="3483"/>
    <lineage>
        <taxon>Eukaryota</taxon>
        <taxon>Viridiplantae</taxon>
        <taxon>Streptophyta</taxon>
        <taxon>Embryophyta</taxon>
        <taxon>Tracheophyta</taxon>
        <taxon>Spermatophyta</taxon>
        <taxon>Magnoliopsida</taxon>
        <taxon>eudicotyledons</taxon>
        <taxon>Gunneridae</taxon>
        <taxon>Pentapetalae</taxon>
        <taxon>rosids</taxon>
        <taxon>fabids</taxon>
        <taxon>Rosales</taxon>
        <taxon>Cannabaceae</taxon>
        <taxon>Cannabis</taxon>
    </lineage>
</organism>
<protein>
    <submittedName>
        <fullName evidence="1">Uncharacterized protein</fullName>
    </submittedName>
</protein>
<dbReference type="Gramene" id="evm.model.01.2842">
    <property type="protein sequence ID" value="cds.evm.model.01.2842"/>
    <property type="gene ID" value="evm.TU.01.2842"/>
</dbReference>
<dbReference type="Proteomes" id="UP000596661">
    <property type="component" value="Chromosome 1"/>
</dbReference>
<evidence type="ECO:0000313" key="2">
    <source>
        <dbReference type="Proteomes" id="UP000596661"/>
    </source>
</evidence>
<keyword evidence="2" id="KW-1185">Reference proteome</keyword>
<accession>A0A803NMU7</accession>
<dbReference type="EnsemblPlants" id="evm.model.01.2842">
    <property type="protein sequence ID" value="cds.evm.model.01.2842"/>
    <property type="gene ID" value="evm.TU.01.2842"/>
</dbReference>
<dbReference type="EMBL" id="UZAU01000081">
    <property type="status" value="NOT_ANNOTATED_CDS"/>
    <property type="molecule type" value="Genomic_DNA"/>
</dbReference>